<evidence type="ECO:0000313" key="1">
    <source>
        <dbReference type="EMBL" id="PRY17613.1"/>
    </source>
</evidence>
<dbReference type="AlphaFoldDB" id="A0A2T0R8Z0"/>
<evidence type="ECO:0008006" key="3">
    <source>
        <dbReference type="Google" id="ProtNLM"/>
    </source>
</evidence>
<reference evidence="1 2" key="1">
    <citation type="submission" date="2018-03" db="EMBL/GenBank/DDBJ databases">
        <title>Genomic Encyclopedia of Archaeal and Bacterial Type Strains, Phase II (KMG-II): from individual species to whole genera.</title>
        <authorList>
            <person name="Goeker M."/>
        </authorList>
    </citation>
    <scope>NUCLEOTIDE SEQUENCE [LARGE SCALE GENOMIC DNA]</scope>
    <source>
        <strain evidence="1 2">DSM 45348</strain>
    </source>
</reference>
<comment type="caution">
    <text evidence="1">The sequence shown here is derived from an EMBL/GenBank/DDBJ whole genome shotgun (WGS) entry which is preliminary data.</text>
</comment>
<evidence type="ECO:0000313" key="2">
    <source>
        <dbReference type="Proteomes" id="UP000239209"/>
    </source>
</evidence>
<proteinExistence type="predicted"/>
<gene>
    <name evidence="1" type="ORF">CLV70_1537</name>
</gene>
<keyword evidence="2" id="KW-1185">Reference proteome</keyword>
<dbReference type="Proteomes" id="UP000239209">
    <property type="component" value="Unassembled WGS sequence"/>
</dbReference>
<organism evidence="1 2">
    <name type="scientific">Pseudosporangium ferrugineum</name>
    <dbReference type="NCBI Taxonomy" id="439699"/>
    <lineage>
        <taxon>Bacteria</taxon>
        <taxon>Bacillati</taxon>
        <taxon>Actinomycetota</taxon>
        <taxon>Actinomycetes</taxon>
        <taxon>Micromonosporales</taxon>
        <taxon>Micromonosporaceae</taxon>
        <taxon>Pseudosporangium</taxon>
    </lineage>
</organism>
<accession>A0A2T0R8Z0</accession>
<sequence length="178" mass="17530">MGLGDLGGALYQVATPAEARLVPVVKVQGGTVVAGLKEESGGSGPAIVTVTLARDVRWQVKVAGGSSDVAVDLRGGSLGGDAELSAGTSRAEVFLPAASGTQKVVLGGGASRLLVHLGGTAPVRVAARDGAGDVTIDGQSQTGVGGGSVFTPPDWDAAKDRFDVDATSGVADLIVSHD</sequence>
<dbReference type="EMBL" id="PVZG01000053">
    <property type="protein sequence ID" value="PRY17613.1"/>
    <property type="molecule type" value="Genomic_DNA"/>
</dbReference>
<name>A0A2T0R8Z0_9ACTN</name>
<protein>
    <recommendedName>
        <fullName evidence="3">Adhesin</fullName>
    </recommendedName>
</protein>